<dbReference type="Proteomes" id="UP000824469">
    <property type="component" value="Unassembled WGS sequence"/>
</dbReference>
<evidence type="ECO:0000313" key="1">
    <source>
        <dbReference type="EMBL" id="KAH9318194.1"/>
    </source>
</evidence>
<reference evidence="1 2" key="1">
    <citation type="journal article" date="2021" name="Nat. Plants">
        <title>The Taxus genome provides insights into paclitaxel biosynthesis.</title>
        <authorList>
            <person name="Xiong X."/>
            <person name="Gou J."/>
            <person name="Liao Q."/>
            <person name="Li Y."/>
            <person name="Zhou Q."/>
            <person name="Bi G."/>
            <person name="Li C."/>
            <person name="Du R."/>
            <person name="Wang X."/>
            <person name="Sun T."/>
            <person name="Guo L."/>
            <person name="Liang H."/>
            <person name="Lu P."/>
            <person name="Wu Y."/>
            <person name="Zhang Z."/>
            <person name="Ro D.K."/>
            <person name="Shang Y."/>
            <person name="Huang S."/>
            <person name="Yan J."/>
        </authorList>
    </citation>
    <scope>NUCLEOTIDE SEQUENCE [LARGE SCALE GENOMIC DNA]</scope>
    <source>
        <strain evidence="1">Ta-2019</strain>
    </source>
</reference>
<comment type="caution">
    <text evidence="1">The sequence shown here is derived from an EMBL/GenBank/DDBJ whole genome shotgun (WGS) entry which is preliminary data.</text>
</comment>
<feature type="non-terminal residue" evidence="1">
    <location>
        <position position="1"/>
    </location>
</feature>
<name>A0AA38GAX0_TAXCH</name>
<feature type="non-terminal residue" evidence="1">
    <location>
        <position position="52"/>
    </location>
</feature>
<keyword evidence="2" id="KW-1185">Reference proteome</keyword>
<evidence type="ECO:0000313" key="2">
    <source>
        <dbReference type="Proteomes" id="UP000824469"/>
    </source>
</evidence>
<protein>
    <submittedName>
        <fullName evidence="1">Uncharacterized protein</fullName>
    </submittedName>
</protein>
<dbReference type="EMBL" id="JAHRHJ020000004">
    <property type="protein sequence ID" value="KAH9318194.1"/>
    <property type="molecule type" value="Genomic_DNA"/>
</dbReference>
<sequence length="52" mass="6274">EYCDQSLPSLMEVYLEETLDLVILFEEKKLEEEITYEYQEGVKEDELSLIHF</sequence>
<organism evidence="1 2">
    <name type="scientific">Taxus chinensis</name>
    <name type="common">Chinese yew</name>
    <name type="synonym">Taxus wallichiana var. chinensis</name>
    <dbReference type="NCBI Taxonomy" id="29808"/>
    <lineage>
        <taxon>Eukaryota</taxon>
        <taxon>Viridiplantae</taxon>
        <taxon>Streptophyta</taxon>
        <taxon>Embryophyta</taxon>
        <taxon>Tracheophyta</taxon>
        <taxon>Spermatophyta</taxon>
        <taxon>Pinopsida</taxon>
        <taxon>Pinidae</taxon>
        <taxon>Conifers II</taxon>
        <taxon>Cupressales</taxon>
        <taxon>Taxaceae</taxon>
        <taxon>Taxus</taxon>
    </lineage>
</organism>
<gene>
    <name evidence="1" type="ORF">KI387_019963</name>
</gene>
<proteinExistence type="predicted"/>
<dbReference type="AlphaFoldDB" id="A0AA38GAX0"/>
<accession>A0AA38GAX0</accession>